<evidence type="ECO:0000313" key="5">
    <source>
        <dbReference type="EMBL" id="EGJ99160.1"/>
    </source>
</evidence>
<dbReference type="PROSITE" id="PS52016">
    <property type="entry name" value="TONB_DEPENDENT_REC_3"/>
    <property type="match status" value="1"/>
</dbReference>
<dbReference type="InterPro" id="IPR023997">
    <property type="entry name" value="TonB-dep_OMP_SusC/RagA_CS"/>
</dbReference>
<protein>
    <recommendedName>
        <fullName evidence="4">TonB-dependent receptor plug domain-containing protein</fullName>
    </recommendedName>
</protein>
<dbReference type="InterPro" id="IPR039426">
    <property type="entry name" value="TonB-dep_rcpt-like"/>
</dbReference>
<sequence>MKTLLALFGVVFLLLPGMVHAQTVKGSVKDKKGETLIGVNISIKNTTRGVITDFDGNYEIKAAGDEILVFSYMGFVSQEVKVDNRTIIDIIMSEESQNLDEVVVTAIGIKQQKKKLGYTTQQIDNESLGESQTMNVGSALSGQIAGLTVTNPTGLFQAPSFSLRGKNPLIVLDGIPIETDFFDLGSENIESVNVLKGPTASALYGSRGKNGAILITSKSAKKRWAGNYCQHKQYDNCRFYSISRISENIW</sequence>
<comment type="subcellular location">
    <subcellularLocation>
        <location evidence="2">Cell outer membrane</location>
        <topology evidence="2">Multi-pass membrane protein</topology>
    </subcellularLocation>
</comment>
<dbReference type="GO" id="GO:0009279">
    <property type="term" value="C:cell outer membrane"/>
    <property type="evidence" value="ECO:0007669"/>
    <property type="project" value="UniProtKB-SubCell"/>
</dbReference>
<dbReference type="PANTHER" id="PTHR30069:SF29">
    <property type="entry name" value="HEMOGLOBIN AND HEMOGLOBIN-HAPTOGLOBIN-BINDING PROTEIN 1-RELATED"/>
    <property type="match status" value="1"/>
</dbReference>
<evidence type="ECO:0000256" key="2">
    <source>
        <dbReference type="PROSITE-ProRule" id="PRU01360"/>
    </source>
</evidence>
<keyword evidence="6" id="KW-1185">Reference proteome</keyword>
<dbReference type="NCBIfam" id="TIGR04057">
    <property type="entry name" value="SusC_RagA_signa"/>
    <property type="match status" value="1"/>
</dbReference>
<feature type="signal peptide" evidence="3">
    <location>
        <begin position="1"/>
        <end position="21"/>
    </location>
</feature>
<dbReference type="Proteomes" id="UP000004913">
    <property type="component" value="Unassembled WGS sequence"/>
</dbReference>
<dbReference type="GO" id="GO:0015344">
    <property type="term" value="F:siderophore uptake transmembrane transporter activity"/>
    <property type="evidence" value="ECO:0007669"/>
    <property type="project" value="TreeGrafter"/>
</dbReference>
<evidence type="ECO:0000256" key="1">
    <source>
        <dbReference type="ARBA" id="ARBA00022729"/>
    </source>
</evidence>
<keyword evidence="2" id="KW-0812">Transmembrane</keyword>
<dbReference type="FunFam" id="2.60.40.1120:FF:000003">
    <property type="entry name" value="Outer membrane protein Omp121"/>
    <property type="match status" value="1"/>
</dbReference>
<proteinExistence type="inferred from homology"/>
<dbReference type="Gene3D" id="2.60.40.1120">
    <property type="entry name" value="Carboxypeptidase-like, regulatory domain"/>
    <property type="match status" value="1"/>
</dbReference>
<dbReference type="PANTHER" id="PTHR30069">
    <property type="entry name" value="TONB-DEPENDENT OUTER MEMBRANE RECEPTOR"/>
    <property type="match status" value="1"/>
</dbReference>
<feature type="chain" id="PRO_5003324031" description="TonB-dependent receptor plug domain-containing protein" evidence="3">
    <location>
        <begin position="22"/>
        <end position="250"/>
    </location>
</feature>
<dbReference type="InterPro" id="IPR012910">
    <property type="entry name" value="Plug_dom"/>
</dbReference>
<name>F5IU27_9BACT</name>
<reference evidence="5 6" key="1">
    <citation type="submission" date="2011-04" db="EMBL/GenBank/DDBJ databases">
        <title>The Genome Sequence of Dysgonomonas gadei ATCC BAA-286.</title>
        <authorList>
            <consortium name="The Broad Institute Genome Sequencing Platform"/>
            <person name="Earl A."/>
            <person name="Ward D."/>
            <person name="Feldgarden M."/>
            <person name="Gevers D."/>
            <person name="Pudlo N."/>
            <person name="Martens E."/>
            <person name="Allen-Vercoe E."/>
            <person name="Young S.K."/>
            <person name="Zeng Q."/>
            <person name="Gargeya S."/>
            <person name="Fitzgerald M."/>
            <person name="Haas B."/>
            <person name="Abouelleil A."/>
            <person name="Alvarado L."/>
            <person name="Arachchi H.M."/>
            <person name="Berlin A."/>
            <person name="Brown A."/>
            <person name="Chapman S.B."/>
            <person name="Chen Z."/>
            <person name="Dunbar C."/>
            <person name="Freedman E."/>
            <person name="Gearin G."/>
            <person name="Gellesch M."/>
            <person name="Goldberg J."/>
            <person name="Griggs A."/>
            <person name="Gujja S."/>
            <person name="Heiman D."/>
            <person name="Howarth C."/>
            <person name="Larson L."/>
            <person name="Lui A."/>
            <person name="MacDonald P.J.P."/>
            <person name="Mehta T."/>
            <person name="Montmayeur A."/>
            <person name="Murphy C."/>
            <person name="Neiman D."/>
            <person name="Pearson M."/>
            <person name="Priest M."/>
            <person name="Roberts A."/>
            <person name="Saif S."/>
            <person name="Shea T."/>
            <person name="Shenoy N."/>
            <person name="Sisk P."/>
            <person name="Stolte C."/>
            <person name="Sykes S."/>
            <person name="Yandava C."/>
            <person name="Wortman J."/>
            <person name="Nusbaum C."/>
            <person name="Birren B."/>
        </authorList>
    </citation>
    <scope>NUCLEOTIDE SEQUENCE [LARGE SCALE GENOMIC DNA]</scope>
    <source>
        <strain evidence="5 6">ATCC BAA-286</strain>
    </source>
</reference>
<keyword evidence="2" id="KW-0472">Membrane</keyword>
<dbReference type="STRING" id="742766.HMPREF9455_00594"/>
<feature type="domain" description="TonB-dependent receptor plug" evidence="4">
    <location>
        <begin position="113"/>
        <end position="211"/>
    </location>
</feature>
<organism evidence="5 6">
    <name type="scientific">Dysgonomonas gadei ATCC BAA-286</name>
    <dbReference type="NCBI Taxonomy" id="742766"/>
    <lineage>
        <taxon>Bacteria</taxon>
        <taxon>Pseudomonadati</taxon>
        <taxon>Bacteroidota</taxon>
        <taxon>Bacteroidia</taxon>
        <taxon>Bacteroidales</taxon>
        <taxon>Dysgonomonadaceae</taxon>
        <taxon>Dysgonomonas</taxon>
    </lineage>
</organism>
<dbReference type="SUPFAM" id="SSF56935">
    <property type="entry name" value="Porins"/>
    <property type="match status" value="1"/>
</dbReference>
<dbReference type="Gene3D" id="2.170.130.10">
    <property type="entry name" value="TonB-dependent receptor, plug domain"/>
    <property type="match status" value="1"/>
</dbReference>
<dbReference type="eggNOG" id="COG1629">
    <property type="taxonomic scope" value="Bacteria"/>
</dbReference>
<comment type="caution">
    <text evidence="5">The sequence shown here is derived from an EMBL/GenBank/DDBJ whole genome shotgun (WGS) entry which is preliminary data.</text>
</comment>
<keyword evidence="2" id="KW-1134">Transmembrane beta strand</keyword>
<evidence type="ECO:0000256" key="3">
    <source>
        <dbReference type="SAM" id="SignalP"/>
    </source>
</evidence>
<dbReference type="InterPro" id="IPR037066">
    <property type="entry name" value="Plug_dom_sf"/>
</dbReference>
<evidence type="ECO:0000259" key="4">
    <source>
        <dbReference type="Pfam" id="PF07715"/>
    </source>
</evidence>
<evidence type="ECO:0000313" key="6">
    <source>
        <dbReference type="Proteomes" id="UP000004913"/>
    </source>
</evidence>
<dbReference type="EMBL" id="ADLV01000008">
    <property type="protein sequence ID" value="EGJ99160.1"/>
    <property type="molecule type" value="Genomic_DNA"/>
</dbReference>
<dbReference type="Pfam" id="PF13715">
    <property type="entry name" value="CarbopepD_reg_2"/>
    <property type="match status" value="1"/>
</dbReference>
<keyword evidence="2" id="KW-0813">Transport</keyword>
<dbReference type="AlphaFoldDB" id="F5IU27"/>
<keyword evidence="1 3" id="KW-0732">Signal</keyword>
<dbReference type="InterPro" id="IPR008969">
    <property type="entry name" value="CarboxyPept-like_regulatory"/>
</dbReference>
<dbReference type="GO" id="GO:0044718">
    <property type="term" value="P:siderophore transmembrane transport"/>
    <property type="evidence" value="ECO:0007669"/>
    <property type="project" value="TreeGrafter"/>
</dbReference>
<gene>
    <name evidence="5" type="ORF">HMPREF9455_00594</name>
</gene>
<keyword evidence="2" id="KW-0998">Cell outer membrane</keyword>
<comment type="similarity">
    <text evidence="2">Belongs to the TonB-dependent receptor family.</text>
</comment>
<dbReference type="HOGENOM" id="CLU_004317_3_1_10"/>
<accession>F5IU27</accession>
<dbReference type="SUPFAM" id="SSF49464">
    <property type="entry name" value="Carboxypeptidase regulatory domain-like"/>
    <property type="match status" value="1"/>
</dbReference>
<dbReference type="Pfam" id="PF07715">
    <property type="entry name" value="Plug"/>
    <property type="match status" value="1"/>
</dbReference>